<evidence type="ECO:0000313" key="3">
    <source>
        <dbReference type="Proteomes" id="UP001318860"/>
    </source>
</evidence>
<dbReference type="PANTHER" id="PTHR40891:SF1">
    <property type="entry name" value="DUF295 DOMAIN-CONTAINING PROTEIN"/>
    <property type="match status" value="1"/>
</dbReference>
<sequence>MQVEIMNKEQPPVLLTTHRKLEMHYFYSFTENRYHATFIPLLLDKRVLASTHGWLVLVDYFDGDCCLWNPSSTEIIELPRLQIKPYLYNRCVLSKPPTEPDCHILFNAHTLEQYFCKIGDDEFAHHSLREEKYRLVTIASFQGKIYGVIDDCINYNSYKFVSINLIGTSLELIPMFEINGQHWTVPQPSPKPNWISWMEGYLIESPCGGEGELWLVIQSFKERYFKNCDFRVFRVDINGTRCIEIENMGDKTIFIGYNGSGFCCSSSATNPNSIYYTNKEGSIVYIYDLEERNTYTMLACPPLSRSRSTNYWVDLQDVLHQLID</sequence>
<dbReference type="Pfam" id="PF03478">
    <property type="entry name" value="Beta-prop_KIB1-4"/>
    <property type="match status" value="1"/>
</dbReference>
<protein>
    <recommendedName>
        <fullName evidence="1">KIB1-4 beta-propeller domain-containing protein</fullName>
    </recommendedName>
</protein>
<dbReference type="PANTHER" id="PTHR40891">
    <property type="entry name" value="DUF295 DOMAIN-CONTAINING PROTEIN"/>
    <property type="match status" value="1"/>
</dbReference>
<feature type="domain" description="KIB1-4 beta-propeller" evidence="1">
    <location>
        <begin position="26"/>
        <end position="287"/>
    </location>
</feature>
<dbReference type="InterPro" id="IPR005174">
    <property type="entry name" value="KIB1-4_b-propeller"/>
</dbReference>
<name>A0ABR0VDV6_REHGL</name>
<keyword evidence="3" id="KW-1185">Reference proteome</keyword>
<comment type="caution">
    <text evidence="2">The sequence shown here is derived from an EMBL/GenBank/DDBJ whole genome shotgun (WGS) entry which is preliminary data.</text>
</comment>
<evidence type="ECO:0000313" key="2">
    <source>
        <dbReference type="EMBL" id="KAK6132269.1"/>
    </source>
</evidence>
<gene>
    <name evidence="2" type="ORF">DH2020_033969</name>
</gene>
<proteinExistence type="predicted"/>
<dbReference type="Proteomes" id="UP001318860">
    <property type="component" value="Unassembled WGS sequence"/>
</dbReference>
<accession>A0ABR0VDV6</accession>
<reference evidence="2 3" key="1">
    <citation type="journal article" date="2021" name="Comput. Struct. Biotechnol. J.">
        <title>De novo genome assembly of the potent medicinal plant Rehmannia glutinosa using nanopore technology.</title>
        <authorList>
            <person name="Ma L."/>
            <person name="Dong C."/>
            <person name="Song C."/>
            <person name="Wang X."/>
            <person name="Zheng X."/>
            <person name="Niu Y."/>
            <person name="Chen S."/>
            <person name="Feng W."/>
        </authorList>
    </citation>
    <scope>NUCLEOTIDE SEQUENCE [LARGE SCALE GENOMIC DNA]</scope>
    <source>
        <strain evidence="2">DH-2019</strain>
    </source>
</reference>
<evidence type="ECO:0000259" key="1">
    <source>
        <dbReference type="Pfam" id="PF03478"/>
    </source>
</evidence>
<dbReference type="EMBL" id="JABTTQ020001270">
    <property type="protein sequence ID" value="KAK6132269.1"/>
    <property type="molecule type" value="Genomic_DNA"/>
</dbReference>
<organism evidence="2 3">
    <name type="scientific">Rehmannia glutinosa</name>
    <name type="common">Chinese foxglove</name>
    <dbReference type="NCBI Taxonomy" id="99300"/>
    <lineage>
        <taxon>Eukaryota</taxon>
        <taxon>Viridiplantae</taxon>
        <taxon>Streptophyta</taxon>
        <taxon>Embryophyta</taxon>
        <taxon>Tracheophyta</taxon>
        <taxon>Spermatophyta</taxon>
        <taxon>Magnoliopsida</taxon>
        <taxon>eudicotyledons</taxon>
        <taxon>Gunneridae</taxon>
        <taxon>Pentapetalae</taxon>
        <taxon>asterids</taxon>
        <taxon>lamiids</taxon>
        <taxon>Lamiales</taxon>
        <taxon>Orobanchaceae</taxon>
        <taxon>Rehmannieae</taxon>
        <taxon>Rehmannia</taxon>
    </lineage>
</organism>